<dbReference type="GO" id="GO:0016787">
    <property type="term" value="F:hydrolase activity"/>
    <property type="evidence" value="ECO:0007669"/>
    <property type="project" value="UniProtKB-KW"/>
</dbReference>
<feature type="region of interest" description="Disordered" evidence="1">
    <location>
        <begin position="111"/>
        <end position="132"/>
    </location>
</feature>
<feature type="domain" description="Thioesterase" evidence="2">
    <location>
        <begin position="13"/>
        <end position="237"/>
    </location>
</feature>
<organism evidence="3 4">
    <name type="scientific">Nonomuraea diastatica</name>
    <dbReference type="NCBI Taxonomy" id="1848329"/>
    <lineage>
        <taxon>Bacteria</taxon>
        <taxon>Bacillati</taxon>
        <taxon>Actinomycetota</taxon>
        <taxon>Actinomycetes</taxon>
        <taxon>Streptosporangiales</taxon>
        <taxon>Streptosporangiaceae</taxon>
        <taxon>Nonomuraea</taxon>
    </lineage>
</organism>
<comment type="caution">
    <text evidence="3">The sequence shown here is derived from an EMBL/GenBank/DDBJ whole genome shotgun (WGS) entry which is preliminary data.</text>
</comment>
<evidence type="ECO:0000259" key="2">
    <source>
        <dbReference type="Pfam" id="PF00975"/>
    </source>
</evidence>
<evidence type="ECO:0000256" key="1">
    <source>
        <dbReference type="SAM" id="MobiDB-lite"/>
    </source>
</evidence>
<dbReference type="Pfam" id="PF00975">
    <property type="entry name" value="Thioesterase"/>
    <property type="match status" value="1"/>
</dbReference>
<protein>
    <submittedName>
        <fullName evidence="3">Alpha/beta fold hydrolase</fullName>
    </submittedName>
</protein>
<dbReference type="InterPro" id="IPR001031">
    <property type="entry name" value="Thioesterase"/>
</dbReference>
<dbReference type="Proteomes" id="UP000294543">
    <property type="component" value="Unassembled WGS sequence"/>
</dbReference>
<dbReference type="PANTHER" id="PTHR40036:SF1">
    <property type="entry name" value="MACROCIN O-METHYLTRANSFERASE"/>
    <property type="match status" value="1"/>
</dbReference>
<dbReference type="RefSeq" id="WP_132509750.1">
    <property type="nucleotide sequence ID" value="NZ_SMKP01000047.1"/>
</dbReference>
<dbReference type="Gene3D" id="3.40.50.1820">
    <property type="entry name" value="alpha/beta hydrolase"/>
    <property type="match status" value="1"/>
</dbReference>
<gene>
    <name evidence="3" type="ORF">E1294_18465</name>
</gene>
<sequence length="497" mass="55086">MSSVQMSSTMPVLFCVPHAGGTASSFAAWRDLLHDCAEVRPIELAGKGARTRERPYASLHDAATDVADIVQEGAAGRPWAIIGHSLGALIAYEAVRVLADRGQPPAQRLVVSGCPAPRHRPGARSNDEAQDEEEVTRLLQRLDGIPSEISDDPEAVSYFAGLVRHDGRLLSEYTHVPPAAPLPCPVTVLVSTEDPITSGKDPADWELAAARPVRIRQVAEPGHFFPVSNPRQCARVVRDEFGWPPAPGDTGSGLYLDLLKRTLTNVIYEDPPVPSEWSHGRAYDRVNRVAGLDWPSRAHTMVGMRRLDNVQACIERVLRDEVPGDLIETGVWRGGTTIFMRAVLAAWGVRDRMVWVADSFQGMPEPKPGSHREDARLNTHTFNDFIGVPLDTVKRNFTAYGLLDEQVRFLPGWFNDTLPAAPVERLAVLRLDADLYDSTMDALTHLYPKLSPGGFVIIDDYFLAVCRDAVYDFRRRHGIDDEIRDIDGYGAFWRRGY</sequence>
<dbReference type="InterPro" id="IPR008884">
    <property type="entry name" value="TylF_MeTrfase"/>
</dbReference>
<dbReference type="Pfam" id="PF05711">
    <property type="entry name" value="TylF"/>
    <property type="match status" value="1"/>
</dbReference>
<dbReference type="InterPro" id="IPR029058">
    <property type="entry name" value="AB_hydrolase_fold"/>
</dbReference>
<keyword evidence="4" id="KW-1185">Reference proteome</keyword>
<dbReference type="SUPFAM" id="SSF53335">
    <property type="entry name" value="S-adenosyl-L-methionine-dependent methyltransferases"/>
    <property type="match status" value="1"/>
</dbReference>
<dbReference type="Gene3D" id="3.40.50.150">
    <property type="entry name" value="Vaccinia Virus protein VP39"/>
    <property type="match status" value="1"/>
</dbReference>
<dbReference type="PANTHER" id="PTHR40036">
    <property type="entry name" value="MACROCIN O-METHYLTRANSFERASE"/>
    <property type="match status" value="1"/>
</dbReference>
<dbReference type="EMBL" id="SMKP01000047">
    <property type="protein sequence ID" value="TDD20287.1"/>
    <property type="molecule type" value="Genomic_DNA"/>
</dbReference>
<proteinExistence type="predicted"/>
<evidence type="ECO:0000313" key="3">
    <source>
        <dbReference type="EMBL" id="TDD20287.1"/>
    </source>
</evidence>
<dbReference type="SUPFAM" id="SSF53474">
    <property type="entry name" value="alpha/beta-Hydrolases"/>
    <property type="match status" value="1"/>
</dbReference>
<reference evidence="3 4" key="1">
    <citation type="submission" date="2019-03" db="EMBL/GenBank/DDBJ databases">
        <title>Draft genome sequences of novel Actinobacteria.</title>
        <authorList>
            <person name="Sahin N."/>
            <person name="Ay H."/>
            <person name="Saygin H."/>
        </authorList>
    </citation>
    <scope>NUCLEOTIDE SEQUENCE [LARGE SCALE GENOMIC DNA]</scope>
    <source>
        <strain evidence="3 4">KC712</strain>
    </source>
</reference>
<dbReference type="OrthoDB" id="3826968at2"/>
<accession>A0A4R4WPU4</accession>
<keyword evidence="3" id="KW-0378">Hydrolase</keyword>
<evidence type="ECO:0000313" key="4">
    <source>
        <dbReference type="Proteomes" id="UP000294543"/>
    </source>
</evidence>
<dbReference type="AlphaFoldDB" id="A0A4R4WPU4"/>
<name>A0A4R4WPU4_9ACTN</name>
<dbReference type="InterPro" id="IPR029063">
    <property type="entry name" value="SAM-dependent_MTases_sf"/>
</dbReference>